<keyword evidence="1" id="KW-1134">Transmembrane beta strand</keyword>
<accession>A0A1G9SIP1</accession>
<dbReference type="Pfam" id="PF07715">
    <property type="entry name" value="Plug"/>
    <property type="match status" value="1"/>
</dbReference>
<dbReference type="InterPro" id="IPR018247">
    <property type="entry name" value="EF_Hand_1_Ca_BS"/>
</dbReference>
<dbReference type="InterPro" id="IPR008969">
    <property type="entry name" value="CarboxyPept-like_regulatory"/>
</dbReference>
<dbReference type="GO" id="GO:0009279">
    <property type="term" value="C:cell outer membrane"/>
    <property type="evidence" value="ECO:0007669"/>
    <property type="project" value="UniProtKB-SubCell"/>
</dbReference>
<keyword evidence="1" id="KW-0998">Cell outer membrane</keyword>
<dbReference type="Gene3D" id="2.60.40.1120">
    <property type="entry name" value="Carboxypeptidase-like, regulatory domain"/>
    <property type="match status" value="1"/>
</dbReference>
<dbReference type="Pfam" id="PF00593">
    <property type="entry name" value="TonB_dep_Rec_b-barrel"/>
    <property type="match status" value="1"/>
</dbReference>
<reference evidence="6" key="1">
    <citation type="submission" date="2016-10" db="EMBL/GenBank/DDBJ databases">
        <authorList>
            <person name="Varghese N."/>
            <person name="Submissions S."/>
        </authorList>
    </citation>
    <scope>NUCLEOTIDE SEQUENCE [LARGE SCALE GENOMIC DNA]</scope>
    <source>
        <strain evidence="6">DSM 19110</strain>
    </source>
</reference>
<organism evidence="5 6">
    <name type="scientific">Pedobacter steynii</name>
    <dbReference type="NCBI Taxonomy" id="430522"/>
    <lineage>
        <taxon>Bacteria</taxon>
        <taxon>Pseudomonadati</taxon>
        <taxon>Bacteroidota</taxon>
        <taxon>Sphingobacteriia</taxon>
        <taxon>Sphingobacteriales</taxon>
        <taxon>Sphingobacteriaceae</taxon>
        <taxon>Pedobacter</taxon>
    </lineage>
</organism>
<dbReference type="AlphaFoldDB" id="A0A1G9SIP1"/>
<dbReference type="Proteomes" id="UP000183200">
    <property type="component" value="Unassembled WGS sequence"/>
</dbReference>
<dbReference type="EMBL" id="FNGY01000003">
    <property type="protein sequence ID" value="SDM34655.1"/>
    <property type="molecule type" value="Genomic_DNA"/>
</dbReference>
<gene>
    <name evidence="5" type="ORF">SAMN05421820_103596</name>
</gene>
<feature type="domain" description="TonB-dependent receptor plug" evidence="4">
    <location>
        <begin position="103"/>
        <end position="213"/>
    </location>
</feature>
<name>A0A1G9SIP1_9SPHI</name>
<dbReference type="PROSITE" id="PS00018">
    <property type="entry name" value="EF_HAND_1"/>
    <property type="match status" value="1"/>
</dbReference>
<dbReference type="Gene3D" id="2.170.130.10">
    <property type="entry name" value="TonB-dependent receptor, plug domain"/>
    <property type="match status" value="1"/>
</dbReference>
<dbReference type="SUPFAM" id="SSF56935">
    <property type="entry name" value="Porins"/>
    <property type="match status" value="1"/>
</dbReference>
<dbReference type="SUPFAM" id="SSF49464">
    <property type="entry name" value="Carboxypeptidase regulatory domain-like"/>
    <property type="match status" value="1"/>
</dbReference>
<evidence type="ECO:0000313" key="5">
    <source>
        <dbReference type="EMBL" id="SDM34655.1"/>
    </source>
</evidence>
<protein>
    <submittedName>
        <fullName evidence="5">TonB-linked outer membrane protein, SusC/RagA family</fullName>
    </submittedName>
</protein>
<dbReference type="NCBIfam" id="TIGR04057">
    <property type="entry name" value="SusC_RagA_signa"/>
    <property type="match status" value="1"/>
</dbReference>
<dbReference type="InterPro" id="IPR037066">
    <property type="entry name" value="Plug_dom_sf"/>
</dbReference>
<dbReference type="NCBIfam" id="TIGR04056">
    <property type="entry name" value="OMP_RagA_SusC"/>
    <property type="match status" value="1"/>
</dbReference>
<feature type="domain" description="TonB-dependent receptor-like beta-barrel" evidence="3">
    <location>
        <begin position="433"/>
        <end position="872"/>
    </location>
</feature>
<keyword evidence="1 2" id="KW-0472">Membrane</keyword>
<dbReference type="FunFam" id="2.170.130.10:FF:000003">
    <property type="entry name" value="SusC/RagA family TonB-linked outer membrane protein"/>
    <property type="match status" value="1"/>
</dbReference>
<dbReference type="InterPro" id="IPR012910">
    <property type="entry name" value="Plug_dom"/>
</dbReference>
<proteinExistence type="inferred from homology"/>
<keyword evidence="2" id="KW-0798">TonB box</keyword>
<dbReference type="STRING" id="430522.BFS30_03000"/>
<evidence type="ECO:0000259" key="3">
    <source>
        <dbReference type="Pfam" id="PF00593"/>
    </source>
</evidence>
<comment type="similarity">
    <text evidence="1 2">Belongs to the TonB-dependent receptor family.</text>
</comment>
<dbReference type="Pfam" id="PF13715">
    <property type="entry name" value="CarbopepD_reg_2"/>
    <property type="match status" value="1"/>
</dbReference>
<evidence type="ECO:0000259" key="4">
    <source>
        <dbReference type="Pfam" id="PF07715"/>
    </source>
</evidence>
<comment type="subcellular location">
    <subcellularLocation>
        <location evidence="1">Cell outer membrane</location>
        <topology evidence="1">Multi-pass membrane protein</topology>
    </subcellularLocation>
</comment>
<keyword evidence="6" id="KW-1185">Reference proteome</keyword>
<evidence type="ECO:0000313" key="6">
    <source>
        <dbReference type="Proteomes" id="UP000183200"/>
    </source>
</evidence>
<dbReference type="InterPro" id="IPR023997">
    <property type="entry name" value="TonB-dep_OMP_SusC/RagA_CS"/>
</dbReference>
<sequence>MLCLGTMAFAQQIALSGKVTDKDGQPIPQVTIRETANPKNGTFSNHNGAFSLNINSNKISVSMMGFESQVITIGNNHKITIKMIDNSADMDEVVVVGYAKQKKITNTGAISSITGKELRQSPAASIQNSLAGRLPGLFQQQTSGQPGKDAANIYIRGISSYTTNPNRPLVIVDDVEFQYDQLNQIDPNEVESISILKDASTTAIYGIKGANGVIVITTRRGKEGPAVITFRTEAGLQMPTILRKSLGSYESLLLLKEQAINAKQDPNVAFPGLVSDEALEHFRLGDDPFRYPNVNWYDEVMKKSAVQLRNNIDINGGTKSLRYFISAGSIYQNGILKDVDRKEDFDNNYYLKRYNIRSNIDLDVNKNLSLKLDLSTRFSEINEPNLPDPMAGGALPFWRRISSGLLGPWVYPVRNADGSYGGKKAGSLNPVGALEYGGYKRSYSNDLNINLSADQKLGFITEGLSIKGVIAYTNKSQFRREMTRGRFPVYSIIPETGVLDPVYPELLRIEPLVRGSGDYDAPFRRLNLQAILNYGRQFGDHNVYGLVLSNRTSDIDGARAPGNFQGYAGRVGYNFKSRYLIEFNAGYNGSDRFKAKNRFGLFPAVSAGWNISEEPFFKKNIRVINYLKFRGSYGTVGSDEIIANRYLYEEVYNVANNGYYFGETPTGQPRVTPGTLGNDDVRWEKEHKMNIGLDMKLFDSKLEVTADYFDNLRYDILSARETVPLYSGLDLPPVNKGRVSNKGFELELNHRNQINDHFQYFIRANASFARNKILFRDEPDGVAANLKKTGRPVGQLFGYISEGFYYDEADIANSPKVLGKTLLPGDLKYKDVNGDGVIDGNDVAPIGNPEIPEITYGFSAGFSYRDFDFSFLLQGAGRSSVSSNTLLQIGNVNGIPSAIHLKRWTPETRDVAEYPRLGGVSFDASTFWLRPADYIRLKNVELGYHLPKSLSKRLRLMDVRFYANGLNLFTLNKLKIYDVDPEVKRGTTQAYENYPQMKIVNFGVQVTF</sequence>
<dbReference type="InterPro" id="IPR023996">
    <property type="entry name" value="TonB-dep_OMP_SusC/RagA"/>
</dbReference>
<dbReference type="InterPro" id="IPR000531">
    <property type="entry name" value="Beta-barrel_TonB"/>
</dbReference>
<dbReference type="PROSITE" id="PS52016">
    <property type="entry name" value="TONB_DEPENDENT_REC_3"/>
    <property type="match status" value="1"/>
</dbReference>
<dbReference type="InterPro" id="IPR039426">
    <property type="entry name" value="TonB-dep_rcpt-like"/>
</dbReference>
<evidence type="ECO:0000256" key="2">
    <source>
        <dbReference type="RuleBase" id="RU003357"/>
    </source>
</evidence>
<evidence type="ECO:0000256" key="1">
    <source>
        <dbReference type="PROSITE-ProRule" id="PRU01360"/>
    </source>
</evidence>
<keyword evidence="1" id="KW-0813">Transport</keyword>
<keyword evidence="1" id="KW-0812">Transmembrane</keyword>